<evidence type="ECO:0000313" key="3">
    <source>
        <dbReference type="Proteomes" id="UP001456524"/>
    </source>
</evidence>
<dbReference type="Proteomes" id="UP001456524">
    <property type="component" value="Unassembled WGS sequence"/>
</dbReference>
<protein>
    <recommendedName>
        <fullName evidence="1">DUF6604 domain-containing protein</fullName>
    </recommendedName>
</protein>
<sequence>MGPTAPSADKDHSSTLTKSLAGLALKEPPTESEPEFKADQFEDPNELYLAFKLLVEGVHKIWKVVGQIWAGSVAAALATNTAINFARQLEQDFSGVLEKYGGFEKIYKGWWSAVCRSYGYDVYHSEKPGDDMNFLAYDDADIVMFPTYLLLTSLFLVVQDDLEMILICKPGHLGKVDYFSDWNSKAPWKKYQSDKALLLEVLGSLTAVIRLAGDKKKGVLAEDAFIRGLRIAIET</sequence>
<gene>
    <name evidence="2" type="ORF">IWX90DRAFT_413718</name>
</gene>
<feature type="domain" description="DUF6604" evidence="1">
    <location>
        <begin position="24"/>
        <end position="93"/>
    </location>
</feature>
<evidence type="ECO:0000259" key="1">
    <source>
        <dbReference type="Pfam" id="PF20253"/>
    </source>
</evidence>
<organism evidence="2 3">
    <name type="scientific">Phyllosticta citrichinensis</name>
    <dbReference type="NCBI Taxonomy" id="1130410"/>
    <lineage>
        <taxon>Eukaryota</taxon>
        <taxon>Fungi</taxon>
        <taxon>Dikarya</taxon>
        <taxon>Ascomycota</taxon>
        <taxon>Pezizomycotina</taxon>
        <taxon>Dothideomycetes</taxon>
        <taxon>Dothideomycetes incertae sedis</taxon>
        <taxon>Botryosphaeriales</taxon>
        <taxon>Phyllostictaceae</taxon>
        <taxon>Phyllosticta</taxon>
    </lineage>
</organism>
<keyword evidence="3" id="KW-1185">Reference proteome</keyword>
<evidence type="ECO:0000313" key="2">
    <source>
        <dbReference type="EMBL" id="KAK8169267.1"/>
    </source>
</evidence>
<proteinExistence type="predicted"/>
<name>A0ABR1XV25_9PEZI</name>
<accession>A0ABR1XV25</accession>
<dbReference type="PANTHER" id="PTHR38795">
    <property type="entry name" value="DUF6604 DOMAIN-CONTAINING PROTEIN"/>
    <property type="match status" value="1"/>
</dbReference>
<dbReference type="Pfam" id="PF20253">
    <property type="entry name" value="DUF6604"/>
    <property type="match status" value="1"/>
</dbReference>
<reference evidence="2 3" key="1">
    <citation type="journal article" date="2022" name="G3 (Bethesda)">
        <title>Enemy or ally: a genomic approach to elucidate the lifestyle of Phyllosticta citrichinaensis.</title>
        <authorList>
            <person name="Buijs V.A."/>
            <person name="Groenewald J.Z."/>
            <person name="Haridas S."/>
            <person name="LaButti K.M."/>
            <person name="Lipzen A."/>
            <person name="Martin F.M."/>
            <person name="Barry K."/>
            <person name="Grigoriev I.V."/>
            <person name="Crous P.W."/>
            <person name="Seidl M.F."/>
        </authorList>
    </citation>
    <scope>NUCLEOTIDE SEQUENCE [LARGE SCALE GENOMIC DNA]</scope>
    <source>
        <strain evidence="2 3">CBS 129764</strain>
    </source>
</reference>
<dbReference type="EMBL" id="JBBWUH010000004">
    <property type="protein sequence ID" value="KAK8169267.1"/>
    <property type="molecule type" value="Genomic_DNA"/>
</dbReference>
<dbReference type="InterPro" id="IPR046539">
    <property type="entry name" value="DUF6604"/>
</dbReference>
<comment type="caution">
    <text evidence="2">The sequence shown here is derived from an EMBL/GenBank/DDBJ whole genome shotgun (WGS) entry which is preliminary data.</text>
</comment>
<dbReference type="PANTHER" id="PTHR38795:SF1">
    <property type="entry name" value="DUF6604 DOMAIN-CONTAINING PROTEIN"/>
    <property type="match status" value="1"/>
</dbReference>